<accession>A0A439DDW1</accession>
<dbReference type="PANTHER" id="PTHR23294">
    <property type="entry name" value="ET TRANSLATION PRODUCT-RELATED"/>
    <property type="match status" value="1"/>
</dbReference>
<feature type="transmembrane region" description="Helical" evidence="5">
    <location>
        <begin position="167"/>
        <end position="188"/>
    </location>
</feature>
<feature type="transmembrane region" description="Helical" evidence="5">
    <location>
        <begin position="325"/>
        <end position="344"/>
    </location>
</feature>
<feature type="transmembrane region" description="Helical" evidence="5">
    <location>
        <begin position="258"/>
        <end position="277"/>
    </location>
</feature>
<feature type="transmembrane region" description="Helical" evidence="5">
    <location>
        <begin position="40"/>
        <end position="61"/>
    </location>
</feature>
<evidence type="ECO:0000256" key="3">
    <source>
        <dbReference type="ARBA" id="ARBA00022989"/>
    </source>
</evidence>
<dbReference type="Proteomes" id="UP000286045">
    <property type="component" value="Unassembled WGS sequence"/>
</dbReference>
<keyword evidence="2 5" id="KW-0812">Transmembrane</keyword>
<keyword evidence="7" id="KW-1185">Reference proteome</keyword>
<feature type="transmembrane region" description="Helical" evidence="5">
    <location>
        <begin position="200"/>
        <end position="220"/>
    </location>
</feature>
<comment type="caution">
    <text evidence="6">The sequence shown here is derived from an EMBL/GenBank/DDBJ whole genome shotgun (WGS) entry which is preliminary data.</text>
</comment>
<feature type="transmembrane region" description="Helical" evidence="5">
    <location>
        <begin position="364"/>
        <end position="389"/>
    </location>
</feature>
<feature type="transmembrane region" description="Helical" evidence="5">
    <location>
        <begin position="100"/>
        <end position="119"/>
    </location>
</feature>
<evidence type="ECO:0000313" key="7">
    <source>
        <dbReference type="Proteomes" id="UP000286045"/>
    </source>
</evidence>
<evidence type="ECO:0008006" key="8">
    <source>
        <dbReference type="Google" id="ProtNLM"/>
    </source>
</evidence>
<dbReference type="PANTHER" id="PTHR23294:SF19">
    <property type="entry name" value="DUF895 DOMAIN MEMBRANE PROTEIN-RELATED"/>
    <property type="match status" value="1"/>
</dbReference>
<feature type="transmembrane region" description="Helical" evidence="5">
    <location>
        <begin position="423"/>
        <end position="445"/>
    </location>
</feature>
<dbReference type="SUPFAM" id="SSF103473">
    <property type="entry name" value="MFS general substrate transporter"/>
    <property type="match status" value="1"/>
</dbReference>
<feature type="transmembrane region" description="Helical" evidence="5">
    <location>
        <begin position="289"/>
        <end position="313"/>
    </location>
</feature>
<dbReference type="InterPro" id="IPR011701">
    <property type="entry name" value="MFS"/>
</dbReference>
<protein>
    <recommendedName>
        <fullName evidence="8">Major facilitator superfamily (MFS) profile domain-containing protein</fullName>
    </recommendedName>
</protein>
<dbReference type="EMBL" id="RYZI01000046">
    <property type="protein sequence ID" value="RWA12603.1"/>
    <property type="molecule type" value="Genomic_DNA"/>
</dbReference>
<sequence>MASVQNKSADSVVILSQDNQTDAKRELNRDSEPYSWYRGVFFNATIVGITAFAAPGLWNAMQSVGAGGQQSPYLVLAGNAILFSIMTASCLCGSIVTNRFGYRIALVIGTVGYVLYSAALYTNNRYGTVWFIYFGSAACGLSAGIFWATEGAIMLSYPEPEKRGRYLAYWLSYRNSGSILGGIINLAFNYKGTSTGKLDWRTYIVFVVLQALGPGAAFFLSPPEKIQRRNGTKVQVSKQISNLEELKSLWSVLKKKEFLLILPYFLYVTWSLPYISAYLTPYFSVRSRALASLVSAVAQVVSTLIFGFFLDWAHISLNKRARYGYIFMMALIGGTWAWGTVVQHDYQINNPTLDWDDAGFGRGWALYIFWQINFSLTYNYGFWLISWLAKEPGDTVRFMSVARAAEAAGQAISSGIGSTTTPLLTLLGINFALWGVVLVPTYFIVRNIGVTHFGPEKLAALREERADDSTP</sequence>
<dbReference type="Gene3D" id="1.20.1250.20">
    <property type="entry name" value="MFS general substrate transporter like domains"/>
    <property type="match status" value="1"/>
</dbReference>
<dbReference type="GO" id="GO:0022857">
    <property type="term" value="F:transmembrane transporter activity"/>
    <property type="evidence" value="ECO:0007669"/>
    <property type="project" value="InterPro"/>
</dbReference>
<organism evidence="6 7">
    <name type="scientific">Xylaria grammica</name>
    <dbReference type="NCBI Taxonomy" id="363999"/>
    <lineage>
        <taxon>Eukaryota</taxon>
        <taxon>Fungi</taxon>
        <taxon>Dikarya</taxon>
        <taxon>Ascomycota</taxon>
        <taxon>Pezizomycotina</taxon>
        <taxon>Sordariomycetes</taxon>
        <taxon>Xylariomycetidae</taxon>
        <taxon>Xylariales</taxon>
        <taxon>Xylariaceae</taxon>
        <taxon>Xylaria</taxon>
    </lineage>
</organism>
<keyword evidence="4 5" id="KW-0472">Membrane</keyword>
<evidence type="ECO:0000256" key="1">
    <source>
        <dbReference type="ARBA" id="ARBA00004141"/>
    </source>
</evidence>
<gene>
    <name evidence="6" type="ORF">EKO27_g2493</name>
</gene>
<keyword evidence="3 5" id="KW-1133">Transmembrane helix</keyword>
<reference evidence="6 7" key="1">
    <citation type="submission" date="2018-12" db="EMBL/GenBank/DDBJ databases">
        <title>Draft genome sequence of Xylaria grammica IHI A82.</title>
        <authorList>
            <person name="Buettner E."/>
            <person name="Kellner H."/>
        </authorList>
    </citation>
    <scope>NUCLEOTIDE SEQUENCE [LARGE SCALE GENOMIC DNA]</scope>
    <source>
        <strain evidence="6 7">IHI A82</strain>
    </source>
</reference>
<dbReference type="Pfam" id="PF07690">
    <property type="entry name" value="MFS_1"/>
    <property type="match status" value="1"/>
</dbReference>
<evidence type="ECO:0000256" key="2">
    <source>
        <dbReference type="ARBA" id="ARBA00022692"/>
    </source>
</evidence>
<feature type="transmembrane region" description="Helical" evidence="5">
    <location>
        <begin position="73"/>
        <end position="93"/>
    </location>
</feature>
<feature type="transmembrane region" description="Helical" evidence="5">
    <location>
        <begin position="131"/>
        <end position="155"/>
    </location>
</feature>
<dbReference type="InterPro" id="IPR051617">
    <property type="entry name" value="UNC-93-like_regulator"/>
</dbReference>
<dbReference type="GO" id="GO:0016020">
    <property type="term" value="C:membrane"/>
    <property type="evidence" value="ECO:0007669"/>
    <property type="project" value="UniProtKB-SubCell"/>
</dbReference>
<evidence type="ECO:0000313" key="6">
    <source>
        <dbReference type="EMBL" id="RWA12603.1"/>
    </source>
</evidence>
<name>A0A439DDW1_9PEZI</name>
<dbReference type="InterPro" id="IPR036259">
    <property type="entry name" value="MFS_trans_sf"/>
</dbReference>
<evidence type="ECO:0000256" key="5">
    <source>
        <dbReference type="SAM" id="Phobius"/>
    </source>
</evidence>
<evidence type="ECO:0000256" key="4">
    <source>
        <dbReference type="ARBA" id="ARBA00023136"/>
    </source>
</evidence>
<dbReference type="AlphaFoldDB" id="A0A439DDW1"/>
<proteinExistence type="predicted"/>
<comment type="subcellular location">
    <subcellularLocation>
        <location evidence="1">Membrane</location>
        <topology evidence="1">Multi-pass membrane protein</topology>
    </subcellularLocation>
</comment>